<feature type="chain" id="PRO_5024283336" description="DUF7907 domain-containing protein" evidence="1">
    <location>
        <begin position="20"/>
        <end position="107"/>
    </location>
</feature>
<evidence type="ECO:0000313" key="4">
    <source>
        <dbReference type="Proteomes" id="UP000324767"/>
    </source>
</evidence>
<dbReference type="InterPro" id="IPR057229">
    <property type="entry name" value="DUF7907"/>
</dbReference>
<dbReference type="EMBL" id="VXIT01000013">
    <property type="protein sequence ID" value="KAA6408537.1"/>
    <property type="molecule type" value="Genomic_DNA"/>
</dbReference>
<protein>
    <recommendedName>
        <fullName evidence="2">DUF7907 domain-containing protein</fullName>
    </recommendedName>
</protein>
<dbReference type="Proteomes" id="UP000324767">
    <property type="component" value="Unassembled WGS sequence"/>
</dbReference>
<organism evidence="3 4">
    <name type="scientific">Lasallia pustulata</name>
    <dbReference type="NCBI Taxonomy" id="136370"/>
    <lineage>
        <taxon>Eukaryota</taxon>
        <taxon>Fungi</taxon>
        <taxon>Dikarya</taxon>
        <taxon>Ascomycota</taxon>
        <taxon>Pezizomycotina</taxon>
        <taxon>Lecanoromycetes</taxon>
        <taxon>OSLEUM clade</taxon>
        <taxon>Umbilicariomycetidae</taxon>
        <taxon>Umbilicariales</taxon>
        <taxon>Umbilicariaceae</taxon>
        <taxon>Lasallia</taxon>
    </lineage>
</organism>
<evidence type="ECO:0000313" key="3">
    <source>
        <dbReference type="EMBL" id="KAA6408537.1"/>
    </source>
</evidence>
<feature type="domain" description="DUF7907" evidence="2">
    <location>
        <begin position="37"/>
        <end position="104"/>
    </location>
</feature>
<feature type="signal peptide" evidence="1">
    <location>
        <begin position="1"/>
        <end position="19"/>
    </location>
</feature>
<sequence length="107" mass="11591">MHLTSAIILLFPFLPFSLAVPQAASSTITVSSPVPTSSEYYLKSQVIHNRHSSKDYLYLEAYHTGAGFNDGMVASSTEGAAKGFLDETYQQFDFGTAFPWGLYIGGG</sequence>
<dbReference type="Pfam" id="PF25484">
    <property type="entry name" value="DUF7907"/>
    <property type="match status" value="1"/>
</dbReference>
<keyword evidence="1" id="KW-0732">Signal</keyword>
<accession>A0A5M8PGN3</accession>
<gene>
    <name evidence="3" type="ORF">FRX48_07619</name>
</gene>
<evidence type="ECO:0000256" key="1">
    <source>
        <dbReference type="SAM" id="SignalP"/>
    </source>
</evidence>
<reference evidence="3 4" key="1">
    <citation type="submission" date="2019-09" db="EMBL/GenBank/DDBJ databases">
        <title>The hologenome of the rock-dwelling lichen Lasallia pustulata.</title>
        <authorList>
            <person name="Greshake Tzovaras B."/>
            <person name="Segers F."/>
            <person name="Bicker A."/>
            <person name="Dal Grande F."/>
            <person name="Otte J."/>
            <person name="Hankeln T."/>
            <person name="Schmitt I."/>
            <person name="Ebersberger I."/>
        </authorList>
    </citation>
    <scope>NUCLEOTIDE SEQUENCE [LARGE SCALE GENOMIC DNA]</scope>
    <source>
        <strain evidence="3">A1-1</strain>
    </source>
</reference>
<name>A0A5M8PGN3_9LECA</name>
<comment type="caution">
    <text evidence="3">The sequence shown here is derived from an EMBL/GenBank/DDBJ whole genome shotgun (WGS) entry which is preliminary data.</text>
</comment>
<dbReference type="AlphaFoldDB" id="A0A5M8PGN3"/>
<dbReference type="OrthoDB" id="3518533at2759"/>
<evidence type="ECO:0000259" key="2">
    <source>
        <dbReference type="Pfam" id="PF25484"/>
    </source>
</evidence>
<proteinExistence type="predicted"/>